<dbReference type="PANTHER" id="PTHR32114">
    <property type="entry name" value="ABC TRANSPORTER ABCH.3"/>
    <property type="match status" value="1"/>
</dbReference>
<evidence type="ECO:0000256" key="4">
    <source>
        <dbReference type="SAM" id="Coils"/>
    </source>
</evidence>
<dbReference type="InterPro" id="IPR027417">
    <property type="entry name" value="P-loop_NTPase"/>
</dbReference>
<accession>A0ABW5T0G9</accession>
<proteinExistence type="inferred from homology"/>
<protein>
    <recommendedName>
        <fullName evidence="3">Nuclease SbcCD subunit C</fullName>
    </recommendedName>
</protein>
<feature type="domain" description="Rad50/SbcC-type AAA" evidence="5">
    <location>
        <begin position="9"/>
        <end position="261"/>
    </location>
</feature>
<evidence type="ECO:0000256" key="2">
    <source>
        <dbReference type="ARBA" id="ARBA00011322"/>
    </source>
</evidence>
<dbReference type="InterPro" id="IPR038729">
    <property type="entry name" value="Rad50/SbcC_AAA"/>
</dbReference>
<dbReference type="PANTHER" id="PTHR32114:SF2">
    <property type="entry name" value="ABC TRANSPORTER ABCH.3"/>
    <property type="match status" value="1"/>
</dbReference>
<dbReference type="SUPFAM" id="SSF52540">
    <property type="entry name" value="P-loop containing nucleoside triphosphate hydrolases"/>
    <property type="match status" value="1"/>
</dbReference>
<sequence>MQIRFQEATLKNFKSHQDLSVNFGEVTEVTGDNAEGKSSILDALMWTVYGTDVLGRKLDPTPITYDAEETAVTLLLSIDDKQVKLGRSLKKGKASYHINDVPSKAGEFNDIVDSLGGKELFLSLFNPSYFFSLHWEKQRAMVLQFVTAPANKEVMKELPELQSEKLAALVKKHSLEDLQKIHKDQKAKLEKEHIAAQSRAQTLKEQLEQREAPSLTKEGFEDGIKAHAAQKKEVEKTMESAAKDNERVNTLKIQINRLLEERDRMKEKFQELKGEEIEETCRVCKQPLQDESLQAAEEEKQKRVDQFKSEYEQVVQKRKELEEELEQLEYVDINEQLEQVREYQAKIDTAQAQVDKIDEYNQLQEQVAEAAEKENETRDNLNESIFILDAVKAFYAAEADLQVQKVQDLFETLGVRLFEEQKNGDLKPTFEIELNEKPYRELSLSEKIRAGLELREVLSDQAEIVAPVFVDNAESISRFKEPNGQLVTSRVVTGEELEVTADE</sequence>
<name>A0ABW5T0G9_9BACI</name>
<gene>
    <name evidence="6" type="ORF">ACFSUB_08400</name>
</gene>
<dbReference type="Pfam" id="PF13476">
    <property type="entry name" value="AAA_23"/>
    <property type="match status" value="1"/>
</dbReference>
<dbReference type="RefSeq" id="WP_380712727.1">
    <property type="nucleotide sequence ID" value="NZ_JBHUML010000002.1"/>
</dbReference>
<comment type="subunit">
    <text evidence="2">Heterodimer of SbcC and SbcD.</text>
</comment>
<evidence type="ECO:0000256" key="1">
    <source>
        <dbReference type="ARBA" id="ARBA00006930"/>
    </source>
</evidence>
<evidence type="ECO:0000313" key="7">
    <source>
        <dbReference type="Proteomes" id="UP001597520"/>
    </source>
</evidence>
<dbReference type="Gene3D" id="1.10.287.510">
    <property type="entry name" value="Helix hairpin bin"/>
    <property type="match status" value="1"/>
</dbReference>
<organism evidence="6 7">
    <name type="scientific">Salibacterium lacus</name>
    <dbReference type="NCBI Taxonomy" id="1898109"/>
    <lineage>
        <taxon>Bacteria</taxon>
        <taxon>Bacillati</taxon>
        <taxon>Bacillota</taxon>
        <taxon>Bacilli</taxon>
        <taxon>Bacillales</taxon>
        <taxon>Bacillaceae</taxon>
    </lineage>
</organism>
<reference evidence="7" key="1">
    <citation type="journal article" date="2019" name="Int. J. Syst. Evol. Microbiol.">
        <title>The Global Catalogue of Microorganisms (GCM) 10K type strain sequencing project: providing services to taxonomists for standard genome sequencing and annotation.</title>
        <authorList>
            <consortium name="The Broad Institute Genomics Platform"/>
            <consortium name="The Broad Institute Genome Sequencing Center for Infectious Disease"/>
            <person name="Wu L."/>
            <person name="Ma J."/>
        </authorList>
    </citation>
    <scope>NUCLEOTIDE SEQUENCE [LARGE SCALE GENOMIC DNA]</scope>
    <source>
        <strain evidence="7">KCTC 33792</strain>
    </source>
</reference>
<dbReference type="Gene3D" id="3.40.50.300">
    <property type="entry name" value="P-loop containing nucleotide triphosphate hydrolases"/>
    <property type="match status" value="1"/>
</dbReference>
<comment type="similarity">
    <text evidence="1">Belongs to the SMC family. SbcC subfamily.</text>
</comment>
<dbReference type="EMBL" id="JBHUML010000002">
    <property type="protein sequence ID" value="MFD2705486.1"/>
    <property type="molecule type" value="Genomic_DNA"/>
</dbReference>
<keyword evidence="4" id="KW-0175">Coiled coil</keyword>
<keyword evidence="7" id="KW-1185">Reference proteome</keyword>
<feature type="coiled-coil region" evidence="4">
    <location>
        <begin position="172"/>
        <end position="380"/>
    </location>
</feature>
<comment type="caution">
    <text evidence="6">The sequence shown here is derived from an EMBL/GenBank/DDBJ whole genome shotgun (WGS) entry which is preliminary data.</text>
</comment>
<evidence type="ECO:0000313" key="6">
    <source>
        <dbReference type="EMBL" id="MFD2705486.1"/>
    </source>
</evidence>
<evidence type="ECO:0000256" key="3">
    <source>
        <dbReference type="ARBA" id="ARBA00013368"/>
    </source>
</evidence>
<evidence type="ECO:0000259" key="5">
    <source>
        <dbReference type="Pfam" id="PF13476"/>
    </source>
</evidence>
<dbReference type="Proteomes" id="UP001597520">
    <property type="component" value="Unassembled WGS sequence"/>
</dbReference>